<sequence length="499" mass="56964">MDKSMSNKFQTNFKFVKPLYKKSKINARDCTVKSTFPVTFDRSIKRFGDDFNVKTVVTKSGANVINIKRNFSREYKVLLPGACDSEINADDLQSFRDFEKTLNKQITHRDKFLSDMNMLNNNEGATCSLSNIEKFTNKHNDNNKLSQTDLNRTIVYHKMPDTWLRVYPDKKVPGENLYSIILRCCLCQLGLATFLILWTTIAVFVIQSYEGPQEIKVSSQFEKEQNQLVIDLATELRQITPLSPRWRYAIERRVEDERQLTIRAVGDGARLKPGRFWDLPGTFLFAVYVMTALGFGAPVPHTLLGRTSALLYAILAIPTHIYLMVNASTCMIVHVEAYTKHLKENFCGKFSEHKHDFVNKRENVSCSRDSEITKSSTKWYLCRKIIRCFGIIGAGRCVPLATIAYYIIGVVAFGILRNKTPLETAMFPLEFTTTGGLEHVEGYVRIFYGFYVEGAMCLLACVLAIVRRHGSSIFSSISEPCRLFERDTCEQCSSDKERV</sequence>
<dbReference type="RefSeq" id="XP_064074463.1">
    <property type="nucleotide sequence ID" value="XM_064218393.1"/>
</dbReference>
<name>A0ABM4AT52_VANTA</name>
<dbReference type="Gene3D" id="1.10.287.70">
    <property type="match status" value="1"/>
</dbReference>
<feature type="transmembrane region" description="Helical" evidence="8">
    <location>
        <begin position="388"/>
        <end position="416"/>
    </location>
</feature>
<keyword evidence="5" id="KW-0406">Ion transport</keyword>
<feature type="transmembrane region" description="Helical" evidence="8">
    <location>
        <begin position="309"/>
        <end position="333"/>
    </location>
</feature>
<protein>
    <submittedName>
        <fullName evidence="11">Uncharacterized protein LOC113391494</fullName>
    </submittedName>
</protein>
<evidence type="ECO:0000256" key="8">
    <source>
        <dbReference type="SAM" id="Phobius"/>
    </source>
</evidence>
<keyword evidence="6 8" id="KW-0472">Membrane</keyword>
<keyword evidence="3 8" id="KW-0812">Transmembrane</keyword>
<dbReference type="PANTHER" id="PTHR11003:SF87">
    <property type="entry name" value="POTASSIUM CHANNEL DOMAIN-CONTAINING PROTEIN"/>
    <property type="match status" value="1"/>
</dbReference>
<reference evidence="11" key="1">
    <citation type="submission" date="2025-08" db="UniProtKB">
        <authorList>
            <consortium name="RefSeq"/>
        </authorList>
    </citation>
    <scope>IDENTIFICATION</scope>
    <source>
        <tissue evidence="11">Whole body</tissue>
    </source>
</reference>
<gene>
    <name evidence="11" type="primary">LOC113391494</name>
</gene>
<proteinExistence type="predicted"/>
<evidence type="ECO:0000256" key="3">
    <source>
        <dbReference type="ARBA" id="ARBA00022692"/>
    </source>
</evidence>
<feature type="domain" description="Potassium channel" evidence="9">
    <location>
        <begin position="276"/>
        <end position="328"/>
    </location>
</feature>
<feature type="transmembrane region" description="Helical" evidence="8">
    <location>
        <begin position="189"/>
        <end position="206"/>
    </location>
</feature>
<dbReference type="PANTHER" id="PTHR11003">
    <property type="entry name" value="POTASSIUM CHANNEL, SUBFAMILY K"/>
    <property type="match status" value="1"/>
</dbReference>
<evidence type="ECO:0000256" key="5">
    <source>
        <dbReference type="ARBA" id="ARBA00023065"/>
    </source>
</evidence>
<feature type="transmembrane region" description="Helical" evidence="8">
    <location>
        <begin position="276"/>
        <end position="297"/>
    </location>
</feature>
<dbReference type="Proteomes" id="UP001652626">
    <property type="component" value="Chromosome 22"/>
</dbReference>
<evidence type="ECO:0000256" key="4">
    <source>
        <dbReference type="ARBA" id="ARBA00022989"/>
    </source>
</evidence>
<dbReference type="SUPFAM" id="SSF81324">
    <property type="entry name" value="Voltage-gated potassium channels"/>
    <property type="match status" value="1"/>
</dbReference>
<keyword evidence="4 8" id="KW-1133">Transmembrane helix</keyword>
<keyword evidence="2" id="KW-0813">Transport</keyword>
<evidence type="ECO:0000256" key="2">
    <source>
        <dbReference type="ARBA" id="ARBA00022448"/>
    </source>
</evidence>
<keyword evidence="7" id="KW-0407">Ion channel</keyword>
<evidence type="ECO:0000313" key="10">
    <source>
        <dbReference type="Proteomes" id="UP001652626"/>
    </source>
</evidence>
<dbReference type="Pfam" id="PF07885">
    <property type="entry name" value="Ion_trans_2"/>
    <property type="match status" value="1"/>
</dbReference>
<feature type="transmembrane region" description="Helical" evidence="8">
    <location>
        <begin position="446"/>
        <end position="466"/>
    </location>
</feature>
<dbReference type="InterPro" id="IPR013099">
    <property type="entry name" value="K_chnl_dom"/>
</dbReference>
<dbReference type="InterPro" id="IPR003280">
    <property type="entry name" value="2pore_dom_K_chnl"/>
</dbReference>
<accession>A0ABM4AT52</accession>
<keyword evidence="10" id="KW-1185">Reference proteome</keyword>
<evidence type="ECO:0000259" key="9">
    <source>
        <dbReference type="Pfam" id="PF07885"/>
    </source>
</evidence>
<comment type="subcellular location">
    <subcellularLocation>
        <location evidence="1">Membrane</location>
        <topology evidence="1">Multi-pass membrane protein</topology>
    </subcellularLocation>
</comment>
<evidence type="ECO:0000256" key="6">
    <source>
        <dbReference type="ARBA" id="ARBA00023136"/>
    </source>
</evidence>
<organism evidence="10 11">
    <name type="scientific">Vanessa tameamea</name>
    <name type="common">Kamehameha butterfly</name>
    <dbReference type="NCBI Taxonomy" id="334116"/>
    <lineage>
        <taxon>Eukaryota</taxon>
        <taxon>Metazoa</taxon>
        <taxon>Ecdysozoa</taxon>
        <taxon>Arthropoda</taxon>
        <taxon>Hexapoda</taxon>
        <taxon>Insecta</taxon>
        <taxon>Pterygota</taxon>
        <taxon>Neoptera</taxon>
        <taxon>Endopterygota</taxon>
        <taxon>Lepidoptera</taxon>
        <taxon>Glossata</taxon>
        <taxon>Ditrysia</taxon>
        <taxon>Papilionoidea</taxon>
        <taxon>Nymphalidae</taxon>
        <taxon>Nymphalinae</taxon>
        <taxon>Vanessa</taxon>
    </lineage>
</organism>
<evidence type="ECO:0000256" key="1">
    <source>
        <dbReference type="ARBA" id="ARBA00004141"/>
    </source>
</evidence>
<evidence type="ECO:0000313" key="11">
    <source>
        <dbReference type="RefSeq" id="XP_064074463.1"/>
    </source>
</evidence>
<dbReference type="GeneID" id="113391494"/>
<evidence type="ECO:0000256" key="7">
    <source>
        <dbReference type="ARBA" id="ARBA00023303"/>
    </source>
</evidence>